<protein>
    <submittedName>
        <fullName evidence="2">Uncharacterized protein</fullName>
    </submittedName>
</protein>
<proteinExistence type="predicted"/>
<reference evidence="2 3" key="1">
    <citation type="submission" date="2020-01" db="EMBL/GenBank/DDBJ databases">
        <title>Insect and environment-associated Actinomycetes.</title>
        <authorList>
            <person name="Currrie C."/>
            <person name="Chevrette M."/>
            <person name="Carlson C."/>
            <person name="Stubbendieck R."/>
            <person name="Wendt-Pienkowski E."/>
        </authorList>
    </citation>
    <scope>NUCLEOTIDE SEQUENCE [LARGE SCALE GENOMIC DNA]</scope>
    <source>
        <strain evidence="2 3">SID8386</strain>
    </source>
</reference>
<accession>A0ABX0BRQ9</accession>
<feature type="region of interest" description="Disordered" evidence="1">
    <location>
        <begin position="62"/>
        <end position="104"/>
    </location>
</feature>
<dbReference type="RefSeq" id="WP_157905119.1">
    <property type="nucleotide sequence ID" value="NZ_JAAGNC010000097.1"/>
</dbReference>
<feature type="region of interest" description="Disordered" evidence="1">
    <location>
        <begin position="1"/>
        <end position="23"/>
    </location>
</feature>
<evidence type="ECO:0000313" key="3">
    <source>
        <dbReference type="Proteomes" id="UP000470404"/>
    </source>
</evidence>
<dbReference type="Proteomes" id="UP000470404">
    <property type="component" value="Unassembled WGS sequence"/>
</dbReference>
<evidence type="ECO:0000256" key="1">
    <source>
        <dbReference type="SAM" id="MobiDB-lite"/>
    </source>
</evidence>
<gene>
    <name evidence="2" type="ORF">G3I59_21210</name>
</gene>
<feature type="compositionally biased region" description="Low complexity" evidence="1">
    <location>
        <begin position="74"/>
        <end position="104"/>
    </location>
</feature>
<keyword evidence="3" id="KW-1185">Reference proteome</keyword>
<dbReference type="EMBL" id="JAAGNC010000097">
    <property type="protein sequence ID" value="NEC58051.1"/>
    <property type="molecule type" value="Genomic_DNA"/>
</dbReference>
<comment type="caution">
    <text evidence="2">The sequence shown here is derived from an EMBL/GenBank/DDBJ whole genome shotgun (WGS) entry which is preliminary data.</text>
</comment>
<organism evidence="2 3">
    <name type="scientific">Amycolatopsis rubida</name>
    <dbReference type="NCBI Taxonomy" id="112413"/>
    <lineage>
        <taxon>Bacteria</taxon>
        <taxon>Bacillati</taxon>
        <taxon>Actinomycetota</taxon>
        <taxon>Actinomycetes</taxon>
        <taxon>Pseudonocardiales</taxon>
        <taxon>Pseudonocardiaceae</taxon>
        <taxon>Amycolatopsis</taxon>
    </lineage>
</organism>
<sequence>MRKLPALAARKPSRRPLLPRDIDGDLVPRAWRPAVFANSALPEGRVDRDAYVVRVLELPHRAGAPRRLRGPVESLVRSSRRSASPPQRRGPAQRPAARSPSPAC</sequence>
<evidence type="ECO:0000313" key="2">
    <source>
        <dbReference type="EMBL" id="NEC58051.1"/>
    </source>
</evidence>
<name>A0ABX0BRQ9_9PSEU</name>